<dbReference type="InterPro" id="IPR002562">
    <property type="entry name" value="3'-5'_exonuclease_dom"/>
</dbReference>
<name>A0ABY3SRT8_9BACL</name>
<protein>
    <recommendedName>
        <fullName evidence="1">3'-5' exonuclease domain-containing protein</fullName>
    </recommendedName>
</protein>
<gene>
    <name evidence="2" type="ORF">L0M14_30325</name>
</gene>
<evidence type="ECO:0000313" key="3">
    <source>
        <dbReference type="Proteomes" id="UP001649230"/>
    </source>
</evidence>
<dbReference type="Pfam" id="PF01612">
    <property type="entry name" value="DNA_pol_A_exo1"/>
    <property type="match status" value="1"/>
</dbReference>
<dbReference type="SUPFAM" id="SSF53098">
    <property type="entry name" value="Ribonuclease H-like"/>
    <property type="match status" value="1"/>
</dbReference>
<evidence type="ECO:0000259" key="1">
    <source>
        <dbReference type="Pfam" id="PF01612"/>
    </source>
</evidence>
<dbReference type="CDD" id="cd06139">
    <property type="entry name" value="DNA_polA_I_Ecoli_like_exo"/>
    <property type="match status" value="1"/>
</dbReference>
<accession>A0ABY3SRT8</accession>
<reference evidence="2 3" key="1">
    <citation type="journal article" date="2024" name="Int. J. Syst. Evol. Microbiol.">
        <title>Paenibacillus hexagrammi sp. nov., a novel bacterium isolated from the gut content of Hexagrammos agrammus.</title>
        <authorList>
            <person name="Jung H.K."/>
            <person name="Kim D.G."/>
            <person name="Zin H."/>
            <person name="Park J."/>
            <person name="Jung H."/>
            <person name="Kim Y.O."/>
            <person name="Kong H.J."/>
            <person name="Kim J.W."/>
            <person name="Kim Y.S."/>
        </authorList>
    </citation>
    <scope>NUCLEOTIDE SEQUENCE [LARGE SCALE GENOMIC DNA]</scope>
    <source>
        <strain evidence="2 3">YPD9-1</strain>
    </source>
</reference>
<evidence type="ECO:0000313" key="2">
    <source>
        <dbReference type="EMBL" id="UJF36587.1"/>
    </source>
</evidence>
<dbReference type="EMBL" id="CP090979">
    <property type="protein sequence ID" value="UJF36587.1"/>
    <property type="molecule type" value="Genomic_DNA"/>
</dbReference>
<proteinExistence type="predicted"/>
<dbReference type="InterPro" id="IPR012337">
    <property type="entry name" value="RNaseH-like_sf"/>
</dbReference>
<geneLocation type="plasmid" evidence="2 3">
    <name>pYPD9-1</name>
</geneLocation>
<organism evidence="2 3">
    <name type="scientific">Paenibacillus hexagrammi</name>
    <dbReference type="NCBI Taxonomy" id="2908839"/>
    <lineage>
        <taxon>Bacteria</taxon>
        <taxon>Bacillati</taxon>
        <taxon>Bacillota</taxon>
        <taxon>Bacilli</taxon>
        <taxon>Bacillales</taxon>
        <taxon>Paenibacillaceae</taxon>
        <taxon>Paenibacillus</taxon>
    </lineage>
</organism>
<dbReference type="RefSeq" id="WP_235123137.1">
    <property type="nucleotide sequence ID" value="NZ_CP090979.1"/>
</dbReference>
<dbReference type="InterPro" id="IPR036397">
    <property type="entry name" value="RNaseH_sf"/>
</dbReference>
<dbReference type="Proteomes" id="UP001649230">
    <property type="component" value="Plasmid pYPD9-1"/>
</dbReference>
<dbReference type="Gene3D" id="3.30.420.10">
    <property type="entry name" value="Ribonuclease H-like superfamily/Ribonuclease H"/>
    <property type="match status" value="1"/>
</dbReference>
<sequence length="274" mass="31742">MSALAELQDVLAPAKKKRKAKEPETLDQAVERLTSAKNIKWSDDERSILNTVVGALEIGDLKWDHAAKKLGKKNVMDLFAELNEVKRNRTKQYVIDTKPDNFWIVQDTLTLDRVRKMLETEPETAWDTETTGLDLFLDRIVGWSVYMPNHDVAVYVPFAHETGQVQVTESEALGVAREYLENPSNRTIWHHFKYDGHMFANHGIAVANPYWDTQSVSKMLNEHEPSHRLKDLYARYVSNEEAIFFEDLFDDFKIYDKDVILSGNLRGRRWSQDI</sequence>
<keyword evidence="3" id="KW-1185">Reference proteome</keyword>
<keyword evidence="2" id="KW-0614">Plasmid</keyword>
<feature type="domain" description="3'-5' exonuclease" evidence="1">
    <location>
        <begin position="104"/>
        <end position="241"/>
    </location>
</feature>